<feature type="compositionally biased region" description="Basic and acidic residues" evidence="6">
    <location>
        <begin position="328"/>
        <end position="354"/>
    </location>
</feature>
<feature type="compositionally biased region" description="Basic residues" evidence="6">
    <location>
        <begin position="376"/>
        <end position="399"/>
    </location>
</feature>
<dbReference type="Pfam" id="PF00069">
    <property type="entry name" value="Pkinase"/>
    <property type="match status" value="1"/>
</dbReference>
<feature type="region of interest" description="Disordered" evidence="6">
    <location>
        <begin position="33"/>
        <end position="136"/>
    </location>
</feature>
<feature type="region of interest" description="Disordered" evidence="6">
    <location>
        <begin position="167"/>
        <end position="451"/>
    </location>
</feature>
<dbReference type="FunFam" id="3.30.200.20:FF:000123">
    <property type="entry name" value="serine/threonine-protein kinase PRP4 homolog"/>
    <property type="match status" value="1"/>
</dbReference>
<dbReference type="PROSITE" id="PS50011">
    <property type="entry name" value="PROTEIN_KINASE_DOM"/>
    <property type="match status" value="1"/>
</dbReference>
<dbReference type="Gene3D" id="1.10.510.10">
    <property type="entry name" value="Transferase(Phosphotransferase) domain 1"/>
    <property type="match status" value="1"/>
</dbReference>
<evidence type="ECO:0000256" key="3">
    <source>
        <dbReference type="ARBA" id="ARBA00022741"/>
    </source>
</evidence>
<evidence type="ECO:0000313" key="7">
    <source>
        <dbReference type="EMBL" id="CAD7222547.1"/>
    </source>
</evidence>
<feature type="compositionally biased region" description="Basic and acidic residues" evidence="6">
    <location>
        <begin position="70"/>
        <end position="86"/>
    </location>
</feature>
<feature type="compositionally biased region" description="Basic residues" evidence="6">
    <location>
        <begin position="47"/>
        <end position="69"/>
    </location>
</feature>
<feature type="compositionally biased region" description="Basic and acidic residues" evidence="6">
    <location>
        <begin position="283"/>
        <end position="309"/>
    </location>
</feature>
<feature type="compositionally biased region" description="Acidic residues" evidence="6">
    <location>
        <begin position="203"/>
        <end position="212"/>
    </location>
</feature>
<dbReference type="OrthoDB" id="3967at2759"/>
<feature type="compositionally biased region" description="Basic and acidic residues" evidence="6">
    <location>
        <begin position="364"/>
        <end position="375"/>
    </location>
</feature>
<evidence type="ECO:0000256" key="5">
    <source>
        <dbReference type="ARBA" id="ARBA00022840"/>
    </source>
</evidence>
<organism evidence="7">
    <name type="scientific">Cyprideis torosa</name>
    <dbReference type="NCBI Taxonomy" id="163714"/>
    <lineage>
        <taxon>Eukaryota</taxon>
        <taxon>Metazoa</taxon>
        <taxon>Ecdysozoa</taxon>
        <taxon>Arthropoda</taxon>
        <taxon>Crustacea</taxon>
        <taxon>Oligostraca</taxon>
        <taxon>Ostracoda</taxon>
        <taxon>Podocopa</taxon>
        <taxon>Podocopida</taxon>
        <taxon>Cytherocopina</taxon>
        <taxon>Cytheroidea</taxon>
        <taxon>Cytherideidae</taxon>
        <taxon>Cyprideis</taxon>
    </lineage>
</organism>
<evidence type="ECO:0000256" key="1">
    <source>
        <dbReference type="ARBA" id="ARBA00022527"/>
    </source>
</evidence>
<dbReference type="PANTHER" id="PTHR24058:SF103">
    <property type="entry name" value="SERINE_THREONINE-PROTEIN KINASE PRP4 HOMOLOG"/>
    <property type="match status" value="1"/>
</dbReference>
<keyword evidence="3" id="KW-0547">Nucleotide-binding</keyword>
<dbReference type="Gene3D" id="3.30.200.20">
    <property type="entry name" value="Phosphorylase Kinase, domain 1"/>
    <property type="match status" value="1"/>
</dbReference>
<feature type="compositionally biased region" description="Acidic residues" evidence="6">
    <location>
        <begin position="426"/>
        <end position="447"/>
    </location>
</feature>
<feature type="compositionally biased region" description="Basic and acidic residues" evidence="6">
    <location>
        <begin position="119"/>
        <end position="130"/>
    </location>
</feature>
<proteinExistence type="predicted"/>
<dbReference type="InterPro" id="IPR050494">
    <property type="entry name" value="Ser_Thr_dual-spec_kinase"/>
</dbReference>
<dbReference type="PANTHER" id="PTHR24058">
    <property type="entry name" value="DUAL SPECIFICITY PROTEIN KINASE"/>
    <property type="match status" value="1"/>
</dbReference>
<dbReference type="AlphaFoldDB" id="A0A7R8ZFS9"/>
<dbReference type="SUPFAM" id="SSF56112">
    <property type="entry name" value="Protein kinase-like (PK-like)"/>
    <property type="match status" value="1"/>
</dbReference>
<dbReference type="EMBL" id="OB660071">
    <property type="protein sequence ID" value="CAD7222547.1"/>
    <property type="molecule type" value="Genomic_DNA"/>
</dbReference>
<name>A0A7R8ZFS9_9CRUS</name>
<evidence type="ECO:0000256" key="6">
    <source>
        <dbReference type="SAM" id="MobiDB-lite"/>
    </source>
</evidence>
<keyword evidence="1" id="KW-0723">Serine/threonine-protein kinase</keyword>
<reference evidence="7" key="1">
    <citation type="submission" date="2020-11" db="EMBL/GenBank/DDBJ databases">
        <authorList>
            <person name="Tran Van P."/>
        </authorList>
    </citation>
    <scope>NUCLEOTIDE SEQUENCE</scope>
</reference>
<keyword evidence="2" id="KW-0808">Transferase</keyword>
<keyword evidence="5" id="KW-0067">ATP-binding</keyword>
<feature type="compositionally biased region" description="Basic and acidic residues" evidence="6">
    <location>
        <begin position="400"/>
        <end position="414"/>
    </location>
</feature>
<dbReference type="GO" id="GO:0005524">
    <property type="term" value="F:ATP binding"/>
    <property type="evidence" value="ECO:0007669"/>
    <property type="project" value="UniProtKB-KW"/>
</dbReference>
<feature type="compositionally biased region" description="Low complexity" evidence="6">
    <location>
        <begin position="254"/>
        <end position="266"/>
    </location>
</feature>
<feature type="region of interest" description="Disordered" evidence="6">
    <location>
        <begin position="465"/>
        <end position="521"/>
    </location>
</feature>
<protein>
    <submittedName>
        <fullName evidence="7">Uncharacterized protein</fullName>
    </submittedName>
</protein>
<dbReference type="InterPro" id="IPR000719">
    <property type="entry name" value="Prot_kinase_dom"/>
</dbReference>
<dbReference type="InterPro" id="IPR011009">
    <property type="entry name" value="Kinase-like_dom_sf"/>
</dbReference>
<accession>A0A7R8ZFS9</accession>
<evidence type="ECO:0000256" key="2">
    <source>
        <dbReference type="ARBA" id="ARBA00022679"/>
    </source>
</evidence>
<keyword evidence="4" id="KW-0418">Kinase</keyword>
<gene>
    <name evidence="7" type="ORF">CTOB1V02_LOCUS549</name>
</gene>
<dbReference type="GO" id="GO:0004674">
    <property type="term" value="F:protein serine/threonine kinase activity"/>
    <property type="evidence" value="ECO:0007669"/>
    <property type="project" value="UniProtKB-KW"/>
</dbReference>
<dbReference type="SMART" id="SM00220">
    <property type="entry name" value="S_TKc"/>
    <property type="match status" value="1"/>
</dbReference>
<feature type="compositionally biased region" description="Basic and acidic residues" evidence="6">
    <location>
        <begin position="170"/>
        <end position="182"/>
    </location>
</feature>
<sequence>MSVEKASLDSWLREMETLTKGGILDLLDEDLSSVASEDDDPGASSTSKKKKKKKHKHKKVKKHKKHKHHRESESDKEENARPEKATDGGSDALQRIALTYDERKSGALVADGVESVSDEDSRPISVRSDEVENVSDDETMDLDALMTQQAALQAQLKALEKGGAPALADLIKESTREETPERKPKRSASSKTEKPPSAAVDNIESDEDDITILEDSTVGDKSGKRKTFFPEPEPHDFQRLRLRLKSAAPPAPAPGSGSASLVLGVSSDEESKRHRRSKKRKREKEERREKEKDKESERRERSTNDRDRSNSSVVRRSRSQDRPSSASGREHDRRRGEREAERERIRERGILRDRERRRRSPPHGMDRKREEEKSRFHGRRSRSRSPHRFDKRRHSSRSPRRAERSRKQSLEKFKGSLSEGVVLPSDDSDDQEILDIDMKSDEEEEDEAKAFIERRRREREALLQKLKAQGGATNGEEEANGIKEEKVLPPPETRLVPRAEEGNENEGKVDGREGLGEEESSLRRRLEEKVKAKVVEEQREAEQKRQLALKTDMFAEDIETLAMDEQTGFQDVSAASDAFACDDSEGYYRVRLGEVLDSRFTVYGYTGSGVFSHVVRARDAQQNNKDVAIKIIRNNEVMYKTGLKEMEMLRRLNTADPEDRYHCLRLHTNFFHKKHLCLVFESLHLNLREVNESKIVLKLCDFGSSMLSTENELTPYLVSRFYRAPEVILGIPYDYSIDLWSSACTIYELYTGKILFPGKTNNQMLKLFMDLKGKAPNKVIRKGTFRHEHFDDKCNFLYKEVDKLTEREKTVVMATIHPTRDVLKEVAGPIPEEVKRKSLQWKEFLEKMLMIDPTKRISINQALMHPFIQERM</sequence>
<evidence type="ECO:0000256" key="4">
    <source>
        <dbReference type="ARBA" id="ARBA00022777"/>
    </source>
</evidence>
<feature type="compositionally biased region" description="Basic and acidic residues" evidence="6">
    <location>
        <begin position="495"/>
        <end position="521"/>
    </location>
</feature>
<feature type="compositionally biased region" description="Basic residues" evidence="6">
    <location>
        <begin position="273"/>
        <end position="282"/>
    </location>
</feature>